<sequence length="132" mass="13782">MEIQATKTVLWNQGAAASAAATTDKTPAAKSAFAKMLRQLETGGGVREDGAGDSGEETTTITQVMSDGSVLITVYEGDRIVSQSKTHAAHPEDNPTILSTQVDKSGKIGTDENEKLASAETAASMLDLLQSR</sequence>
<name>A0A1I3C4X5_SELRU</name>
<evidence type="ECO:0000313" key="2">
    <source>
        <dbReference type="Proteomes" id="UP000183639"/>
    </source>
</evidence>
<protein>
    <submittedName>
        <fullName evidence="1">Uncharacterized protein</fullName>
    </submittedName>
</protein>
<dbReference type="RefSeq" id="WP_075441875.1">
    <property type="nucleotide sequence ID" value="NZ_FOQK01000002.1"/>
</dbReference>
<accession>A0A1I3C4X5</accession>
<gene>
    <name evidence="1" type="ORF">SAMN04487861_102139</name>
</gene>
<dbReference type="EMBL" id="FOQK01000002">
    <property type="protein sequence ID" value="SFH69219.1"/>
    <property type="molecule type" value="Genomic_DNA"/>
</dbReference>
<dbReference type="Proteomes" id="UP000183639">
    <property type="component" value="Unassembled WGS sequence"/>
</dbReference>
<evidence type="ECO:0000313" key="1">
    <source>
        <dbReference type="EMBL" id="SFH69219.1"/>
    </source>
</evidence>
<organism evidence="1 2">
    <name type="scientific">Selenomonas ruminantium</name>
    <dbReference type="NCBI Taxonomy" id="971"/>
    <lineage>
        <taxon>Bacteria</taxon>
        <taxon>Bacillati</taxon>
        <taxon>Bacillota</taxon>
        <taxon>Negativicutes</taxon>
        <taxon>Selenomonadales</taxon>
        <taxon>Selenomonadaceae</taxon>
        <taxon>Selenomonas</taxon>
    </lineage>
</organism>
<proteinExistence type="predicted"/>
<reference evidence="1 2" key="1">
    <citation type="submission" date="2016-10" db="EMBL/GenBank/DDBJ databases">
        <authorList>
            <person name="de Groot N.N."/>
        </authorList>
    </citation>
    <scope>NUCLEOTIDE SEQUENCE [LARGE SCALE GENOMIC DNA]</scope>
    <source>
        <strain evidence="1 2">Z108</strain>
    </source>
</reference>
<dbReference type="AlphaFoldDB" id="A0A1I3C4X5"/>